<protein>
    <submittedName>
        <fullName evidence="1">Uncharacterized protein</fullName>
    </submittedName>
</protein>
<evidence type="ECO:0000313" key="2">
    <source>
        <dbReference type="Proteomes" id="UP000823388"/>
    </source>
</evidence>
<organism evidence="1 2">
    <name type="scientific">Panicum virgatum</name>
    <name type="common">Blackwell switchgrass</name>
    <dbReference type="NCBI Taxonomy" id="38727"/>
    <lineage>
        <taxon>Eukaryota</taxon>
        <taxon>Viridiplantae</taxon>
        <taxon>Streptophyta</taxon>
        <taxon>Embryophyta</taxon>
        <taxon>Tracheophyta</taxon>
        <taxon>Spermatophyta</taxon>
        <taxon>Magnoliopsida</taxon>
        <taxon>Liliopsida</taxon>
        <taxon>Poales</taxon>
        <taxon>Poaceae</taxon>
        <taxon>PACMAD clade</taxon>
        <taxon>Panicoideae</taxon>
        <taxon>Panicodae</taxon>
        <taxon>Paniceae</taxon>
        <taxon>Panicinae</taxon>
        <taxon>Panicum</taxon>
        <taxon>Panicum sect. Hiantes</taxon>
    </lineage>
</organism>
<dbReference type="Proteomes" id="UP000823388">
    <property type="component" value="Chromosome 5N"/>
</dbReference>
<sequence>MVRIRRKATFRNSTASHAINTGGFGSAGLSHLHIMASKAFLACSILALLAVNFVPPPVVGRQPTFGAHVSPMAPTTLEAAIWLVEASSEAKRPSSPCHRSSVCAIRRPTSWL</sequence>
<dbReference type="EMBL" id="CM029046">
    <property type="protein sequence ID" value="KAG2589062.1"/>
    <property type="molecule type" value="Genomic_DNA"/>
</dbReference>
<dbReference type="AlphaFoldDB" id="A0A8T0RRN0"/>
<proteinExistence type="predicted"/>
<name>A0A8T0RRN0_PANVG</name>
<keyword evidence="2" id="KW-1185">Reference proteome</keyword>
<gene>
    <name evidence="1" type="ORF">PVAP13_5NG251000</name>
</gene>
<reference evidence="1" key="1">
    <citation type="submission" date="2020-05" db="EMBL/GenBank/DDBJ databases">
        <title>WGS assembly of Panicum virgatum.</title>
        <authorList>
            <person name="Lovell J.T."/>
            <person name="Jenkins J."/>
            <person name="Shu S."/>
            <person name="Juenger T.E."/>
            <person name="Schmutz J."/>
        </authorList>
    </citation>
    <scope>NUCLEOTIDE SEQUENCE</scope>
    <source>
        <strain evidence="1">AP13</strain>
    </source>
</reference>
<accession>A0A8T0RRN0</accession>
<evidence type="ECO:0000313" key="1">
    <source>
        <dbReference type="EMBL" id="KAG2589062.1"/>
    </source>
</evidence>
<comment type="caution">
    <text evidence="1">The sequence shown here is derived from an EMBL/GenBank/DDBJ whole genome shotgun (WGS) entry which is preliminary data.</text>
</comment>